<dbReference type="PROSITE" id="PS51257">
    <property type="entry name" value="PROKAR_LIPOPROTEIN"/>
    <property type="match status" value="1"/>
</dbReference>
<reference evidence="4" key="2">
    <citation type="submission" date="2021-04" db="EMBL/GenBank/DDBJ databases">
        <authorList>
            <person name="Gilroy R."/>
        </authorList>
    </citation>
    <scope>NUCLEOTIDE SEQUENCE</scope>
    <source>
        <strain evidence="4">ChiBcec1-1630</strain>
    </source>
</reference>
<evidence type="ECO:0000256" key="1">
    <source>
        <dbReference type="SAM" id="MobiDB-lite"/>
    </source>
</evidence>
<dbReference type="Pfam" id="PF07486">
    <property type="entry name" value="Hydrolase_2"/>
    <property type="match status" value="1"/>
</dbReference>
<comment type="caution">
    <text evidence="4">The sequence shown here is derived from an EMBL/GenBank/DDBJ whole genome shotgun (WGS) entry which is preliminary data.</text>
</comment>
<dbReference type="InterPro" id="IPR009148">
    <property type="entry name" value="PcsB-like"/>
</dbReference>
<evidence type="ECO:0000313" key="4">
    <source>
        <dbReference type="EMBL" id="HJC88803.1"/>
    </source>
</evidence>
<keyword evidence="4" id="KW-0378">Hydrolase</keyword>
<dbReference type="InterPro" id="IPR042047">
    <property type="entry name" value="SleB_dom1"/>
</dbReference>
<feature type="chain" id="PRO_5038482638" evidence="2">
    <location>
        <begin position="33"/>
        <end position="282"/>
    </location>
</feature>
<protein>
    <submittedName>
        <fullName evidence="4">Cell wall hydrolase</fullName>
    </submittedName>
</protein>
<dbReference type="AlphaFoldDB" id="A0A9D2QKH2"/>
<dbReference type="GO" id="GO:0016787">
    <property type="term" value="F:hydrolase activity"/>
    <property type="evidence" value="ECO:0007669"/>
    <property type="project" value="UniProtKB-KW"/>
</dbReference>
<evidence type="ECO:0000256" key="2">
    <source>
        <dbReference type="SAM" id="SignalP"/>
    </source>
</evidence>
<dbReference type="EMBL" id="DWVS01000321">
    <property type="protein sequence ID" value="HJC88803.1"/>
    <property type="molecule type" value="Genomic_DNA"/>
</dbReference>
<reference evidence="4" key="1">
    <citation type="journal article" date="2021" name="PeerJ">
        <title>Extensive microbial diversity within the chicken gut microbiome revealed by metagenomics and culture.</title>
        <authorList>
            <person name="Gilroy R."/>
            <person name="Ravi A."/>
            <person name="Getino M."/>
            <person name="Pursley I."/>
            <person name="Horton D.L."/>
            <person name="Alikhan N.F."/>
            <person name="Baker D."/>
            <person name="Gharbi K."/>
            <person name="Hall N."/>
            <person name="Watson M."/>
            <person name="Adriaenssens E.M."/>
            <person name="Foster-Nyarko E."/>
            <person name="Jarju S."/>
            <person name="Secka A."/>
            <person name="Antonio M."/>
            <person name="Oren A."/>
            <person name="Chaudhuri R.R."/>
            <person name="La Ragione R."/>
            <person name="Hildebrand F."/>
            <person name="Pallen M.J."/>
        </authorList>
    </citation>
    <scope>NUCLEOTIDE SEQUENCE</scope>
    <source>
        <strain evidence="4">ChiBcec1-1630</strain>
    </source>
</reference>
<dbReference type="PRINTS" id="PR01852">
    <property type="entry name" value="SIBAPROTEIN"/>
</dbReference>
<proteinExistence type="predicted"/>
<feature type="region of interest" description="Disordered" evidence="1">
    <location>
        <begin position="59"/>
        <end position="82"/>
    </location>
</feature>
<keyword evidence="2" id="KW-0732">Signal</keyword>
<evidence type="ECO:0000313" key="5">
    <source>
        <dbReference type="Proteomes" id="UP000823922"/>
    </source>
</evidence>
<organism evidence="4 5">
    <name type="scientific">Candidatus Eisenbergiella intestinigallinarum</name>
    <dbReference type="NCBI Taxonomy" id="2838549"/>
    <lineage>
        <taxon>Bacteria</taxon>
        <taxon>Bacillati</taxon>
        <taxon>Bacillota</taxon>
        <taxon>Clostridia</taxon>
        <taxon>Lachnospirales</taxon>
        <taxon>Lachnospiraceae</taxon>
        <taxon>Eisenbergiella</taxon>
    </lineage>
</organism>
<dbReference type="Gene3D" id="1.10.10.2520">
    <property type="entry name" value="Cell wall hydrolase SleB, domain 1"/>
    <property type="match status" value="1"/>
</dbReference>
<sequence>MNTNGRRLWMHAAGMFTGMLFLGMACETTVFASGTVPADASGQITALVETVPADVLQEGTVQEPESEADVLTTEGTDAASAKEQTEEIQKAVRTAVEEQVKAAQEAAAAQAKAVQEAAAAQAKAAQEAAAAAEAAAQKAAAEAAAKAAQEAAEAAAQAAMVDAILAQNGVSRQEYDLLAALIQCEAGGESYIGQVAVGNVVMNRVESSNHPNTISEVIYAAGQFSPVRNGSLSRTLSSGNISASCRQAALEAIAGSEPVGDKLYFRRVNGRSGQVIGNHVFY</sequence>
<accession>A0A9D2QKH2</accession>
<gene>
    <name evidence="4" type="ORF">H9926_12395</name>
</gene>
<evidence type="ECO:0000259" key="3">
    <source>
        <dbReference type="Pfam" id="PF07486"/>
    </source>
</evidence>
<name>A0A9D2QKH2_9FIRM</name>
<dbReference type="InterPro" id="IPR011105">
    <property type="entry name" value="Cell_wall_hydrolase_SleB"/>
</dbReference>
<dbReference type="Proteomes" id="UP000823922">
    <property type="component" value="Unassembled WGS sequence"/>
</dbReference>
<feature type="signal peptide" evidence="2">
    <location>
        <begin position="1"/>
        <end position="32"/>
    </location>
</feature>
<feature type="domain" description="Cell wall hydrolase SleB" evidence="3">
    <location>
        <begin position="188"/>
        <end position="282"/>
    </location>
</feature>